<organism evidence="3 4">
    <name type="scientific">Leifsonia stereocauli</name>
    <dbReference type="NCBI Taxonomy" id="3134136"/>
    <lineage>
        <taxon>Bacteria</taxon>
        <taxon>Bacillati</taxon>
        <taxon>Actinomycetota</taxon>
        <taxon>Actinomycetes</taxon>
        <taxon>Micrococcales</taxon>
        <taxon>Microbacteriaceae</taxon>
        <taxon>Leifsonia</taxon>
    </lineage>
</organism>
<name>A0ABU9WA75_9MICO</name>
<dbReference type="InterPro" id="IPR011990">
    <property type="entry name" value="TPR-like_helical_dom_sf"/>
</dbReference>
<dbReference type="Gene3D" id="3.40.50.300">
    <property type="entry name" value="P-loop containing nucleotide triphosphate hydrolases"/>
    <property type="match status" value="1"/>
</dbReference>
<evidence type="ECO:0000259" key="1">
    <source>
        <dbReference type="Pfam" id="PF13271"/>
    </source>
</evidence>
<accession>A0ABU9WA75</accession>
<keyword evidence="4" id="KW-1185">Reference proteome</keyword>
<dbReference type="InterPro" id="IPR025139">
    <property type="entry name" value="DUF4062"/>
</dbReference>
<dbReference type="InterPro" id="IPR019734">
    <property type="entry name" value="TPR_rpt"/>
</dbReference>
<dbReference type="PANTHER" id="PTHR47691">
    <property type="entry name" value="REGULATOR-RELATED"/>
    <property type="match status" value="1"/>
</dbReference>
<evidence type="ECO:0000313" key="4">
    <source>
        <dbReference type="Proteomes" id="UP001425155"/>
    </source>
</evidence>
<feature type="domain" description="ORC1/DEAH AAA+ ATPase" evidence="2">
    <location>
        <begin position="204"/>
        <end position="299"/>
    </location>
</feature>
<dbReference type="Gene3D" id="1.25.40.10">
    <property type="entry name" value="Tetratricopeptide repeat domain"/>
    <property type="match status" value="1"/>
</dbReference>
<evidence type="ECO:0000259" key="2">
    <source>
        <dbReference type="Pfam" id="PF13401"/>
    </source>
</evidence>
<feature type="domain" description="DUF4062" evidence="1">
    <location>
        <begin position="16"/>
        <end position="95"/>
    </location>
</feature>
<dbReference type="EMBL" id="JBCLVG010000003">
    <property type="protein sequence ID" value="MEN1948071.1"/>
    <property type="molecule type" value="Genomic_DNA"/>
</dbReference>
<comment type="caution">
    <text evidence="3">The sequence shown here is derived from an EMBL/GenBank/DDBJ whole genome shotgun (WGS) entry which is preliminary data.</text>
</comment>
<proteinExistence type="predicted"/>
<dbReference type="Pfam" id="PF13401">
    <property type="entry name" value="AAA_22"/>
    <property type="match status" value="1"/>
</dbReference>
<dbReference type="SMART" id="SM00028">
    <property type="entry name" value="TPR"/>
    <property type="match status" value="2"/>
</dbReference>
<dbReference type="SUPFAM" id="SSF48452">
    <property type="entry name" value="TPR-like"/>
    <property type="match status" value="1"/>
</dbReference>
<dbReference type="PANTHER" id="PTHR47691:SF3">
    <property type="entry name" value="HTH-TYPE TRANSCRIPTIONAL REGULATOR RV0890C-RELATED"/>
    <property type="match status" value="1"/>
</dbReference>
<dbReference type="Proteomes" id="UP001425155">
    <property type="component" value="Unassembled WGS sequence"/>
</dbReference>
<dbReference type="RefSeq" id="WP_342115994.1">
    <property type="nucleotide sequence ID" value="NZ_JBCAUN010000003.1"/>
</dbReference>
<dbReference type="SUPFAM" id="SSF52540">
    <property type="entry name" value="P-loop containing nucleoside triphosphate hydrolases"/>
    <property type="match status" value="1"/>
</dbReference>
<gene>
    <name evidence="3" type="ORF">WJX64_16060</name>
</gene>
<dbReference type="InterPro" id="IPR027417">
    <property type="entry name" value="P-loop_NTPase"/>
</dbReference>
<dbReference type="InterPro" id="IPR049945">
    <property type="entry name" value="AAA_22"/>
</dbReference>
<dbReference type="Pfam" id="PF13271">
    <property type="entry name" value="DUF4062"/>
    <property type="match status" value="1"/>
</dbReference>
<reference evidence="3 4" key="1">
    <citation type="submission" date="2024-03" db="EMBL/GenBank/DDBJ databases">
        <title>YIM 134122 draft genome.</title>
        <authorList>
            <person name="Zuo S."/>
            <person name="Xiong L."/>
        </authorList>
    </citation>
    <scope>NUCLEOTIDE SEQUENCE [LARGE SCALE GENOMIC DNA]</scope>
    <source>
        <strain evidence="3 4">YIM 134122</strain>
    </source>
</reference>
<dbReference type="Pfam" id="PF13424">
    <property type="entry name" value="TPR_12"/>
    <property type="match status" value="1"/>
</dbReference>
<evidence type="ECO:0000313" key="3">
    <source>
        <dbReference type="EMBL" id="MEN1948071.1"/>
    </source>
</evidence>
<sequence>MTPRAGRIRTPDQRLRVFVSSTLQELSAERRAARSAIEELRMAPVMFELGARPHPPRDLYRAYLEQSDVFVGLYWERYGWVAPDEEVSGLEDEYNLTPTAMPKLIYIRHSSAREPRLTALLDRIRSDDTASYKSFSSADELGEYLRGDLATLLAERFDASRAPAPAVAPPPPDARLTRLPSPLTELIGRRREVDELVDLIGAAGARLVTITGPGGIGKSRVAIDAAERLEDRFDGHVAFVDLASATQPTLVIAAMAQALGVRDTGDAPLADKVTMALGGRPSLLVLDNFEQVLDAAPLLSTFLSEIPGLSFLVTSRSLLRVSGEHAVELTPLAIPDADDVDDLPRLLAVPSVALFVARVRAVKPDFELTSGNAAAVAGICTALDGVPLALELAAARARVLGPKAMLKRLDRQLPLLVEGVRDLPERQRTLRGTIEWSTRLLGEAENGLLARLGVFAGDFSLDAAEAVHAEMGGDADVLLLLGALVDSSLVRQRERDEVSMFSLLTTVQEYALERLEADGTLEAARRAHATYYRSLSEEMSSALTGRLQAESVRRLAREYDNLRAAIRHLIDAGQYDAAARFAWNLYIFWWVDGHLGEVRGLMAEVLRADAAVSDVTRATALYYTRAIVFWQDPDEVVVPGLSESAELFRRSGDPSGSALALISLALALLSAHEPDPVRADEALETSLGQFRDAHFRWGEAMALVTLGRVALLARKEHAALNRFEESLALAESERDDLGIAIALHHLGWAHLLLGSIDHARHCFERSLTVSAGLGHDEGVAYGLEGLVAIAAAAGDVERAGRLAGAARSLRERSGLYNAPTFSFHEAYLAPLRSSDAADTLTAAVAEGERMTSESATAYALAPEAAT</sequence>
<protein>
    <submittedName>
        <fullName evidence="3">DUF4062 domain-containing protein</fullName>
    </submittedName>
</protein>